<proteinExistence type="predicted"/>
<protein>
    <submittedName>
        <fullName evidence="2">Uncharacterized protein</fullName>
    </submittedName>
</protein>
<sequence>MNRLCAGCLATNGGVCSRHLDDLINKRVAAALGEYSQPPAVSKDSPEPCDLCRLLPAVPTASPRPCDVCRFMPAVPTHSPAVLWNNPAVAAELFAPNSQQQNFEPQNRHLPPKHISEARYTRCDLIQRDNFGSYFDAENMLVRRLRINTDNKLEAQYDGAGTVKMDMHADRALVHFLEKNQAAEKLTFIMVNTRPHVMNAEREKAAWKVFFKNCNHVIFSGKMNVHHLETLIPCFDKGRKWRLDFHDIHFGVTPGQQQMSPMNKVGRLKSILAVFPPLSQLQFDTTGTDTATFVENITAFVCNNVYVDRQQS</sequence>
<dbReference type="WBParaSite" id="JU765_v2.g20662.t1">
    <property type="protein sequence ID" value="JU765_v2.g20662.t1"/>
    <property type="gene ID" value="JU765_v2.g20662"/>
</dbReference>
<reference evidence="2" key="1">
    <citation type="submission" date="2022-11" db="UniProtKB">
        <authorList>
            <consortium name="WormBaseParasite"/>
        </authorList>
    </citation>
    <scope>IDENTIFICATION</scope>
</reference>
<organism evidence="1 2">
    <name type="scientific">Panagrolaimus sp. JU765</name>
    <dbReference type="NCBI Taxonomy" id="591449"/>
    <lineage>
        <taxon>Eukaryota</taxon>
        <taxon>Metazoa</taxon>
        <taxon>Ecdysozoa</taxon>
        <taxon>Nematoda</taxon>
        <taxon>Chromadorea</taxon>
        <taxon>Rhabditida</taxon>
        <taxon>Tylenchina</taxon>
        <taxon>Panagrolaimomorpha</taxon>
        <taxon>Panagrolaimoidea</taxon>
        <taxon>Panagrolaimidae</taxon>
        <taxon>Panagrolaimus</taxon>
    </lineage>
</organism>
<name>A0AC34QYY1_9BILA</name>
<evidence type="ECO:0000313" key="2">
    <source>
        <dbReference type="WBParaSite" id="JU765_v2.g20662.t1"/>
    </source>
</evidence>
<accession>A0AC34QYY1</accession>
<dbReference type="Proteomes" id="UP000887576">
    <property type="component" value="Unplaced"/>
</dbReference>
<evidence type="ECO:0000313" key="1">
    <source>
        <dbReference type="Proteomes" id="UP000887576"/>
    </source>
</evidence>